<organism evidence="1">
    <name type="scientific">Anguilla anguilla</name>
    <name type="common">European freshwater eel</name>
    <name type="synonym">Muraena anguilla</name>
    <dbReference type="NCBI Taxonomy" id="7936"/>
    <lineage>
        <taxon>Eukaryota</taxon>
        <taxon>Metazoa</taxon>
        <taxon>Chordata</taxon>
        <taxon>Craniata</taxon>
        <taxon>Vertebrata</taxon>
        <taxon>Euteleostomi</taxon>
        <taxon>Actinopterygii</taxon>
        <taxon>Neopterygii</taxon>
        <taxon>Teleostei</taxon>
        <taxon>Anguilliformes</taxon>
        <taxon>Anguillidae</taxon>
        <taxon>Anguilla</taxon>
    </lineage>
</organism>
<evidence type="ECO:0000313" key="1">
    <source>
        <dbReference type="EMBL" id="JAH68797.1"/>
    </source>
</evidence>
<protein>
    <submittedName>
        <fullName evidence="1">Uncharacterized protein</fullName>
    </submittedName>
</protein>
<name>A0A0E9USL5_ANGAN</name>
<sequence length="21" mass="2477">MFSGFHIVTLSIMRLSKFSFK</sequence>
<dbReference type="AlphaFoldDB" id="A0A0E9USL5"/>
<reference evidence="1" key="1">
    <citation type="submission" date="2014-11" db="EMBL/GenBank/DDBJ databases">
        <authorList>
            <person name="Amaro Gonzalez C."/>
        </authorList>
    </citation>
    <scope>NUCLEOTIDE SEQUENCE</scope>
</reference>
<reference evidence="1" key="2">
    <citation type="journal article" date="2015" name="Fish Shellfish Immunol.">
        <title>Early steps in the European eel (Anguilla anguilla)-Vibrio vulnificus interaction in the gills: Role of the RtxA13 toxin.</title>
        <authorList>
            <person name="Callol A."/>
            <person name="Pajuelo D."/>
            <person name="Ebbesson L."/>
            <person name="Teles M."/>
            <person name="MacKenzie S."/>
            <person name="Amaro C."/>
        </authorList>
    </citation>
    <scope>NUCLEOTIDE SEQUENCE</scope>
</reference>
<accession>A0A0E9USL5</accession>
<proteinExistence type="predicted"/>
<dbReference type="EMBL" id="GBXM01039780">
    <property type="protein sequence ID" value="JAH68797.1"/>
    <property type="molecule type" value="Transcribed_RNA"/>
</dbReference>